<sequence>MPIPPSVRVVAWRVRSERRCPRERTDGRATDKARCAGSYLAGRGLSVRFGAFAAAKRSAWRGGQNPAAAVVNRRQGLVAVARPLGATIDGGDLGRGLVRLRS</sequence>
<proteinExistence type="predicted"/>
<evidence type="ECO:0000313" key="1">
    <source>
        <dbReference type="Proteomes" id="UP000887566"/>
    </source>
</evidence>
<dbReference type="Proteomes" id="UP000887566">
    <property type="component" value="Unplaced"/>
</dbReference>
<protein>
    <submittedName>
        <fullName evidence="2">Uncharacterized protein</fullName>
    </submittedName>
</protein>
<dbReference type="AlphaFoldDB" id="A0A914W6Z6"/>
<organism evidence="1 2">
    <name type="scientific">Plectus sambesii</name>
    <dbReference type="NCBI Taxonomy" id="2011161"/>
    <lineage>
        <taxon>Eukaryota</taxon>
        <taxon>Metazoa</taxon>
        <taxon>Ecdysozoa</taxon>
        <taxon>Nematoda</taxon>
        <taxon>Chromadorea</taxon>
        <taxon>Plectida</taxon>
        <taxon>Plectina</taxon>
        <taxon>Plectoidea</taxon>
        <taxon>Plectidae</taxon>
        <taxon>Plectus</taxon>
    </lineage>
</organism>
<evidence type="ECO:0000313" key="2">
    <source>
        <dbReference type="WBParaSite" id="PSAMB.scaffold3345size18657.g21231.t1"/>
    </source>
</evidence>
<accession>A0A914W6Z6</accession>
<name>A0A914W6Z6_9BILA</name>
<dbReference type="WBParaSite" id="PSAMB.scaffold3345size18657.g21231.t1">
    <property type="protein sequence ID" value="PSAMB.scaffold3345size18657.g21231.t1"/>
    <property type="gene ID" value="PSAMB.scaffold3345size18657.g21231"/>
</dbReference>
<keyword evidence="1" id="KW-1185">Reference proteome</keyword>
<reference evidence="2" key="1">
    <citation type="submission" date="2022-11" db="UniProtKB">
        <authorList>
            <consortium name="WormBaseParasite"/>
        </authorList>
    </citation>
    <scope>IDENTIFICATION</scope>
</reference>